<keyword evidence="2" id="KW-1185">Reference proteome</keyword>
<comment type="caution">
    <text evidence="1">The sequence shown here is derived from an EMBL/GenBank/DDBJ whole genome shotgun (WGS) entry which is preliminary data.</text>
</comment>
<proteinExistence type="predicted"/>
<name>A0A1V9XYT0_9ACAR</name>
<organism evidence="1 2">
    <name type="scientific">Tropilaelaps mercedesae</name>
    <dbReference type="NCBI Taxonomy" id="418985"/>
    <lineage>
        <taxon>Eukaryota</taxon>
        <taxon>Metazoa</taxon>
        <taxon>Ecdysozoa</taxon>
        <taxon>Arthropoda</taxon>
        <taxon>Chelicerata</taxon>
        <taxon>Arachnida</taxon>
        <taxon>Acari</taxon>
        <taxon>Parasitiformes</taxon>
        <taxon>Mesostigmata</taxon>
        <taxon>Gamasina</taxon>
        <taxon>Dermanyssoidea</taxon>
        <taxon>Laelapidae</taxon>
        <taxon>Tropilaelaps</taxon>
    </lineage>
</organism>
<gene>
    <name evidence="1" type="ORF">BIW11_06299</name>
</gene>
<sequence>MSSGLAAVAPGTTECAEFARRPRPVVQGTNRLKAQTLRPPSTAGTIFGIYGVSNEALPLAHRAASRSSTLDTQGRTASGWFGAPKRTSLGHALLLDKGATNYLDYFYLGDDIKPSQFIVGRQTSARPHHVCYSLQVSEFIVDAVI</sequence>
<accession>A0A1V9XYT0</accession>
<dbReference type="EMBL" id="MNPL01002027">
    <property type="protein sequence ID" value="OQR78602.1"/>
    <property type="molecule type" value="Genomic_DNA"/>
</dbReference>
<evidence type="ECO:0000313" key="1">
    <source>
        <dbReference type="EMBL" id="OQR78602.1"/>
    </source>
</evidence>
<protein>
    <submittedName>
        <fullName evidence="1">Uncharacterized protein</fullName>
    </submittedName>
</protein>
<dbReference type="Proteomes" id="UP000192247">
    <property type="component" value="Unassembled WGS sequence"/>
</dbReference>
<dbReference type="AlphaFoldDB" id="A0A1V9XYT0"/>
<dbReference type="InParanoid" id="A0A1V9XYT0"/>
<evidence type="ECO:0000313" key="2">
    <source>
        <dbReference type="Proteomes" id="UP000192247"/>
    </source>
</evidence>
<reference evidence="1 2" key="1">
    <citation type="journal article" date="2017" name="Gigascience">
        <title>Draft genome of the honey bee ectoparasitic mite, Tropilaelaps mercedesae, is shaped by the parasitic life history.</title>
        <authorList>
            <person name="Dong X."/>
            <person name="Armstrong S.D."/>
            <person name="Xia D."/>
            <person name="Makepeace B.L."/>
            <person name="Darby A.C."/>
            <person name="Kadowaki T."/>
        </authorList>
    </citation>
    <scope>NUCLEOTIDE SEQUENCE [LARGE SCALE GENOMIC DNA]</scope>
    <source>
        <strain evidence="1">Wuxi-XJTLU</strain>
    </source>
</reference>